<comment type="caution">
    <text evidence="2">The sequence shown here is derived from an EMBL/GenBank/DDBJ whole genome shotgun (WGS) entry which is preliminary data.</text>
</comment>
<dbReference type="PANTHER" id="PTHR22898">
    <property type="entry name" value="UNCHARACTERIZED GLYCOSOL TRANSFERASE-RELATED"/>
    <property type="match status" value="1"/>
</dbReference>
<keyword evidence="1" id="KW-0472">Membrane</keyword>
<dbReference type="EMBL" id="CATQJL010000316">
    <property type="protein sequence ID" value="CAJ0608208.1"/>
    <property type="molecule type" value="Genomic_DNA"/>
</dbReference>
<protein>
    <recommendedName>
        <fullName evidence="4">L-Fucosyltransferase</fullName>
    </recommendedName>
</protein>
<reference evidence="2" key="1">
    <citation type="submission" date="2023-07" db="EMBL/GenBank/DDBJ databases">
        <authorList>
            <consortium name="CYATHOMIX"/>
        </authorList>
    </citation>
    <scope>NUCLEOTIDE SEQUENCE</scope>
    <source>
        <strain evidence="2">N/A</strain>
    </source>
</reference>
<gene>
    <name evidence="2" type="ORF">CYNAS_LOCUS20191</name>
</gene>
<keyword evidence="1" id="KW-1133">Transmembrane helix</keyword>
<name>A0AA36MFS3_CYLNA</name>
<accession>A0AA36MFS3</accession>
<dbReference type="InterPro" id="IPR052501">
    <property type="entry name" value="Alpha-1-2_FucT"/>
</dbReference>
<keyword evidence="3" id="KW-1185">Reference proteome</keyword>
<evidence type="ECO:0000313" key="2">
    <source>
        <dbReference type="EMBL" id="CAJ0608208.1"/>
    </source>
</evidence>
<evidence type="ECO:0000313" key="3">
    <source>
        <dbReference type="Proteomes" id="UP001176961"/>
    </source>
</evidence>
<keyword evidence="1" id="KW-0812">Transmembrane</keyword>
<feature type="transmembrane region" description="Helical" evidence="1">
    <location>
        <begin position="9"/>
        <end position="27"/>
    </location>
</feature>
<dbReference type="Proteomes" id="UP001176961">
    <property type="component" value="Unassembled WGS sequence"/>
</dbReference>
<proteinExistence type="predicted"/>
<evidence type="ECO:0008006" key="4">
    <source>
        <dbReference type="Google" id="ProtNLM"/>
    </source>
</evidence>
<dbReference type="AlphaFoldDB" id="A0AA36MFS3"/>
<dbReference type="PANTHER" id="PTHR22898:SF3">
    <property type="entry name" value="ALPHA-1,2-FUCOSYLTRANSFERASE-RELATED"/>
    <property type="match status" value="1"/>
</dbReference>
<sequence length="257" mass="29879">MHLGCRRNNVAIIVLTITVIFLLYEYHYTATLHGRFLALQSNGGQVGNQLFHLCSGYAIAKKLNRRHYIRTLKADGFYIGRHIQKIEEIFPRLKNTFTVMEVGGEHREPFALTKDGKVSCCEYEDPIRLQNNTAQFLVLDFHYAQNARYFEPILPEIRSLLKFSRKVIREGKEIMKLWGVENANAVCVHIRRSDFIELNLATDLEDTVRKLRHIATITNLNEFLIFGDDADFMRRMAETLRPNLCLYQHQRPHLDGG</sequence>
<evidence type="ECO:0000256" key="1">
    <source>
        <dbReference type="SAM" id="Phobius"/>
    </source>
</evidence>
<organism evidence="2 3">
    <name type="scientific">Cylicocyclus nassatus</name>
    <name type="common">Nematode worm</name>
    <dbReference type="NCBI Taxonomy" id="53992"/>
    <lineage>
        <taxon>Eukaryota</taxon>
        <taxon>Metazoa</taxon>
        <taxon>Ecdysozoa</taxon>
        <taxon>Nematoda</taxon>
        <taxon>Chromadorea</taxon>
        <taxon>Rhabditida</taxon>
        <taxon>Rhabditina</taxon>
        <taxon>Rhabditomorpha</taxon>
        <taxon>Strongyloidea</taxon>
        <taxon>Strongylidae</taxon>
        <taxon>Cylicocyclus</taxon>
    </lineage>
</organism>